<proteinExistence type="predicted"/>
<feature type="compositionally biased region" description="Polar residues" evidence="1">
    <location>
        <begin position="294"/>
        <end position="304"/>
    </location>
</feature>
<gene>
    <name evidence="2" type="ORF">FBEOM_1970</name>
</gene>
<dbReference type="OrthoDB" id="5098804at2759"/>
<evidence type="ECO:0000313" key="3">
    <source>
        <dbReference type="Proteomes" id="UP000730481"/>
    </source>
</evidence>
<dbReference type="EMBL" id="PVQB02000065">
    <property type="protein sequence ID" value="KAF4344098.1"/>
    <property type="molecule type" value="Genomic_DNA"/>
</dbReference>
<reference evidence="2" key="1">
    <citation type="journal article" date="2017" name="Mycologia">
        <title>Fusarium algeriense, sp. nov., a novel toxigenic crown rot pathogen of durum wheat from Algeria is nested in the Fusarium burgessii species complex.</title>
        <authorList>
            <person name="Laraba I."/>
            <person name="Keddad A."/>
            <person name="Boureghda H."/>
            <person name="Abdallah N."/>
            <person name="Vaughan M.M."/>
            <person name="Proctor R.H."/>
            <person name="Busman M."/>
            <person name="O'Donnell K."/>
        </authorList>
    </citation>
    <scope>NUCLEOTIDE SEQUENCE</scope>
    <source>
        <strain evidence="2">NRRL 25174</strain>
    </source>
</reference>
<organism evidence="2 3">
    <name type="scientific">Fusarium beomiforme</name>
    <dbReference type="NCBI Taxonomy" id="44412"/>
    <lineage>
        <taxon>Eukaryota</taxon>
        <taxon>Fungi</taxon>
        <taxon>Dikarya</taxon>
        <taxon>Ascomycota</taxon>
        <taxon>Pezizomycotina</taxon>
        <taxon>Sordariomycetes</taxon>
        <taxon>Hypocreomycetidae</taxon>
        <taxon>Hypocreales</taxon>
        <taxon>Nectriaceae</taxon>
        <taxon>Fusarium</taxon>
        <taxon>Fusarium burgessii species complex</taxon>
    </lineage>
</organism>
<keyword evidence="3" id="KW-1185">Reference proteome</keyword>
<comment type="caution">
    <text evidence="2">The sequence shown here is derived from an EMBL/GenBank/DDBJ whole genome shotgun (WGS) entry which is preliminary data.</text>
</comment>
<feature type="compositionally biased region" description="Basic and acidic residues" evidence="1">
    <location>
        <begin position="103"/>
        <end position="129"/>
    </location>
</feature>
<feature type="region of interest" description="Disordered" evidence="1">
    <location>
        <begin position="294"/>
        <end position="326"/>
    </location>
</feature>
<accession>A0A9P5E4C2</accession>
<name>A0A9P5E4C2_9HYPO</name>
<dbReference type="AlphaFoldDB" id="A0A9P5E4C2"/>
<feature type="region of interest" description="Disordered" evidence="1">
    <location>
        <begin position="23"/>
        <end position="129"/>
    </location>
</feature>
<feature type="compositionally biased region" description="Low complexity" evidence="1">
    <location>
        <begin position="34"/>
        <end position="44"/>
    </location>
</feature>
<evidence type="ECO:0000256" key="1">
    <source>
        <dbReference type="SAM" id="MobiDB-lite"/>
    </source>
</evidence>
<reference evidence="2" key="2">
    <citation type="submission" date="2020-02" db="EMBL/GenBank/DDBJ databases">
        <title>Identification and distribution of gene clusters putatively required for synthesis of sphingolipid metabolism inhibitors in phylogenetically diverse species of the filamentous fungus Fusarium.</title>
        <authorList>
            <person name="Kim H.-S."/>
            <person name="Busman M."/>
            <person name="Brown D.W."/>
            <person name="Divon H."/>
            <person name="Uhlig S."/>
            <person name="Proctor R.H."/>
        </authorList>
    </citation>
    <scope>NUCLEOTIDE SEQUENCE</scope>
    <source>
        <strain evidence="2">NRRL 25174</strain>
    </source>
</reference>
<protein>
    <submittedName>
        <fullName evidence="2">Uncharacterized protein</fullName>
    </submittedName>
</protein>
<sequence length="509" mass="55724">MTTTPDSYTWDASWVDQLVYDSSLPPPRQIPACRPRTPTPRSSPVFFPTSSFYGTNNTSTPPSDLSLADANISFGPVPPPNTPAETHGSLASSAPLLPQPCGTEEHAEPDSFAERQSKLKDTSKPRFTREPRGVEPKVLLERLRTVASEHEDGLDMVQDAVKEQTFETQSWFTDDERDFCTRVISFKDGDLGGLARAINDESPLQQMASLQINAVKSGVIERARSPTAEGQVQAQAAVVCYSEPVVIPESLPEAAMISAPLPSEAKSCHNIGSVRQKMTSLMSRILHRAGAIRSRSNPQCTGRQPNHAKLVPGKSCFKPGRSQASAPLDVTEEEADNDLHIEVVPAPKPDEPEEGGKTVTFAPEPVAKRRSKVACKVAKCKRRLAREAKNAAGDWEPDSPINEASPFASQDKETYRMIQKAVDYRNANERAAVLRGALDFLITVTDRVDTVASQRVSNILARLGDKSIGSYTGDEKNYANARQDANRVPLSMYRSRETAMSYKSRLSFA</sequence>
<dbReference type="Proteomes" id="UP000730481">
    <property type="component" value="Unassembled WGS sequence"/>
</dbReference>
<evidence type="ECO:0000313" key="2">
    <source>
        <dbReference type="EMBL" id="KAF4344098.1"/>
    </source>
</evidence>
<feature type="compositionally biased region" description="Polar residues" evidence="1">
    <location>
        <begin position="48"/>
        <end position="63"/>
    </location>
</feature>